<dbReference type="SMART" id="SM00646">
    <property type="entry name" value="Ami_3"/>
    <property type="match status" value="1"/>
</dbReference>
<dbReference type="GO" id="GO:0008745">
    <property type="term" value="F:N-acetylmuramoyl-L-alanine amidase activity"/>
    <property type="evidence" value="ECO:0007669"/>
    <property type="project" value="InterPro"/>
</dbReference>
<dbReference type="PANTHER" id="PTHR30404:SF0">
    <property type="entry name" value="N-ACETYLMURAMOYL-L-ALANINE AMIDASE AMIC"/>
    <property type="match status" value="1"/>
</dbReference>
<keyword evidence="2" id="KW-0732">Signal</keyword>
<dbReference type="Gene3D" id="2.60.40.3500">
    <property type="match status" value="1"/>
</dbReference>
<dbReference type="AlphaFoldDB" id="A0A497E760"/>
<feature type="signal peptide" evidence="2">
    <location>
        <begin position="1"/>
        <end position="29"/>
    </location>
</feature>
<dbReference type="PANTHER" id="PTHR30404">
    <property type="entry name" value="N-ACETYLMURAMOYL-L-ALANINE AMIDASE"/>
    <property type="match status" value="1"/>
</dbReference>
<dbReference type="Proteomes" id="UP000279422">
    <property type="component" value="Unassembled WGS sequence"/>
</dbReference>
<evidence type="ECO:0000256" key="2">
    <source>
        <dbReference type="SAM" id="SignalP"/>
    </source>
</evidence>
<sequence length="392" mass="44673">MEVKRMAKIIKVVVFFTFFFSLSTCLAQASPDYAIEKISFQSQPDYTQIFLDVPRETGYIVKELSNPPRLLINLYPAKLFLSQREIKIEDQFVQRIRLSQDSDHVVKIVLDLSNPEYSWAVFPSEDSSQIIVEVRSPEKDVVRRLLRGQEEAFTFSFSPEKASRVKGKIRRIVLDPGHGGKDPGAIGPTGLKEKEVTLAIAKELARLLRREGLEVYLTREDDRFIPLDRRAEIANQLKGDIFLSIHANAGFSRKAGGIETFFNSRYSYGKGAEEVAARENAAFGSTATFKEVRAIVWDLIQDQYRAESNELSHSIQRYLVQATNLEDRGVKSARFYVLRGAAMPAALVEVGFISNPWEERLLKRDSFRKKVALGIFRGLMDYIREYQERVSG</sequence>
<feature type="domain" description="MurNAc-LAA" evidence="3">
    <location>
        <begin position="231"/>
        <end position="380"/>
    </location>
</feature>
<dbReference type="InterPro" id="IPR002508">
    <property type="entry name" value="MurNAc-LAA_cat"/>
</dbReference>
<dbReference type="Pfam" id="PF11741">
    <property type="entry name" value="AMIN"/>
    <property type="match status" value="1"/>
</dbReference>
<accession>A0A497E760</accession>
<dbReference type="FunFam" id="3.40.630.40:FF:000005">
    <property type="entry name" value="N-acetylmuramoyl-L-alanine amidase (AmiA)"/>
    <property type="match status" value="1"/>
</dbReference>
<proteinExistence type="predicted"/>
<dbReference type="GO" id="GO:0030288">
    <property type="term" value="C:outer membrane-bounded periplasmic space"/>
    <property type="evidence" value="ECO:0007669"/>
    <property type="project" value="TreeGrafter"/>
</dbReference>
<organism evidence="4 5">
    <name type="scientific">Aerophobetes bacterium</name>
    <dbReference type="NCBI Taxonomy" id="2030807"/>
    <lineage>
        <taxon>Bacteria</taxon>
        <taxon>Candidatus Aerophobota</taxon>
    </lineage>
</organism>
<evidence type="ECO:0000259" key="3">
    <source>
        <dbReference type="SMART" id="SM00646"/>
    </source>
</evidence>
<protein>
    <recommendedName>
        <fullName evidence="3">MurNAc-LAA domain-containing protein</fullName>
    </recommendedName>
</protein>
<dbReference type="EMBL" id="QMPZ01000011">
    <property type="protein sequence ID" value="RLE10318.1"/>
    <property type="molecule type" value="Genomic_DNA"/>
</dbReference>
<evidence type="ECO:0000313" key="5">
    <source>
        <dbReference type="Proteomes" id="UP000279422"/>
    </source>
</evidence>
<evidence type="ECO:0000256" key="1">
    <source>
        <dbReference type="ARBA" id="ARBA00022801"/>
    </source>
</evidence>
<dbReference type="InterPro" id="IPR021731">
    <property type="entry name" value="AMIN_dom"/>
</dbReference>
<dbReference type="Gene3D" id="3.40.630.40">
    <property type="entry name" value="Zn-dependent exopeptidases"/>
    <property type="match status" value="1"/>
</dbReference>
<dbReference type="SUPFAM" id="SSF53187">
    <property type="entry name" value="Zn-dependent exopeptidases"/>
    <property type="match status" value="1"/>
</dbReference>
<reference evidence="4 5" key="1">
    <citation type="submission" date="2018-06" db="EMBL/GenBank/DDBJ databases">
        <title>Extensive metabolic versatility and redundancy in microbially diverse, dynamic hydrothermal sediments.</title>
        <authorList>
            <person name="Dombrowski N."/>
            <person name="Teske A."/>
            <person name="Baker B.J."/>
        </authorList>
    </citation>
    <scope>NUCLEOTIDE SEQUENCE [LARGE SCALE GENOMIC DNA]</scope>
    <source>
        <strain evidence="4">B47_G16</strain>
    </source>
</reference>
<evidence type="ECO:0000313" key="4">
    <source>
        <dbReference type="EMBL" id="RLE10318.1"/>
    </source>
</evidence>
<dbReference type="Pfam" id="PF01520">
    <property type="entry name" value="Amidase_3"/>
    <property type="match status" value="1"/>
</dbReference>
<gene>
    <name evidence="4" type="ORF">DRJ00_01715</name>
</gene>
<keyword evidence="1" id="KW-0378">Hydrolase</keyword>
<dbReference type="CDD" id="cd02696">
    <property type="entry name" value="MurNAc-LAA"/>
    <property type="match status" value="1"/>
</dbReference>
<dbReference type="InterPro" id="IPR050695">
    <property type="entry name" value="N-acetylmuramoyl_amidase_3"/>
</dbReference>
<dbReference type="GO" id="GO:0009253">
    <property type="term" value="P:peptidoglycan catabolic process"/>
    <property type="evidence" value="ECO:0007669"/>
    <property type="project" value="InterPro"/>
</dbReference>
<comment type="caution">
    <text evidence="4">The sequence shown here is derived from an EMBL/GenBank/DDBJ whole genome shotgun (WGS) entry which is preliminary data.</text>
</comment>
<name>A0A497E760_UNCAE</name>
<feature type="chain" id="PRO_5019827301" description="MurNAc-LAA domain-containing protein" evidence="2">
    <location>
        <begin position="30"/>
        <end position="392"/>
    </location>
</feature>